<sequence length="68" mass="7666">MSLAITTAWECISSPYCRNALSETAKYVGKNLPQVDEPVRKPTIETMVLGPEEDRVQLLEALRRHHDG</sequence>
<proteinExistence type="predicted"/>
<evidence type="ECO:0000313" key="2">
    <source>
        <dbReference type="Proteomes" id="UP000035352"/>
    </source>
</evidence>
<dbReference type="AlphaFoldDB" id="A0A0G3BV87"/>
<gene>
    <name evidence="1" type="ORF">AAW51_5257</name>
</gene>
<name>A0A0G3BV87_9BURK</name>
<organism evidence="1 2">
    <name type="scientific">Caldimonas brevitalea</name>
    <dbReference type="NCBI Taxonomy" id="413882"/>
    <lineage>
        <taxon>Bacteria</taxon>
        <taxon>Pseudomonadati</taxon>
        <taxon>Pseudomonadota</taxon>
        <taxon>Betaproteobacteria</taxon>
        <taxon>Burkholderiales</taxon>
        <taxon>Sphaerotilaceae</taxon>
        <taxon>Caldimonas</taxon>
    </lineage>
</organism>
<evidence type="ECO:0000313" key="1">
    <source>
        <dbReference type="EMBL" id="AKJ31948.1"/>
    </source>
</evidence>
<accession>A0A0G3BV87</accession>
<dbReference type="EMBL" id="CP011371">
    <property type="protein sequence ID" value="AKJ31948.1"/>
    <property type="molecule type" value="Genomic_DNA"/>
</dbReference>
<dbReference type="KEGG" id="pbh:AAW51_5257"/>
<reference evidence="1 2" key="1">
    <citation type="submission" date="2015-05" db="EMBL/GenBank/DDBJ databases">
        <authorList>
            <person name="Tang B."/>
            <person name="Yu Y."/>
        </authorList>
    </citation>
    <scope>NUCLEOTIDE SEQUENCE [LARGE SCALE GENOMIC DNA]</scope>
    <source>
        <strain evidence="1 2">DSM 7029</strain>
    </source>
</reference>
<keyword evidence="2" id="KW-1185">Reference proteome</keyword>
<dbReference type="Proteomes" id="UP000035352">
    <property type="component" value="Chromosome"/>
</dbReference>
<protein>
    <submittedName>
        <fullName evidence="1">Uncharacterized protein</fullName>
    </submittedName>
</protein>